<name>A0AAD9DHX3_9STRA</name>
<dbReference type="EMBL" id="JATAAI010000003">
    <property type="protein sequence ID" value="KAK1746729.1"/>
    <property type="molecule type" value="Genomic_DNA"/>
</dbReference>
<keyword evidence="1" id="KW-0472">Membrane</keyword>
<sequence length="139" mass="15454">MGLLKHVVLPFDALLNFAFFFKLLILQDYAEPRADWGCTDIPMNLMENHLWHNLGAIALCNTIHLITAIYAGNSISRMLACALQVVFFTVDGWSYINLGVDLPGIVKFVVGFNVVGLVAHFQEPGLFTKDKNDGGKKEN</sequence>
<dbReference type="AlphaFoldDB" id="A0AAD9DHX3"/>
<reference evidence="2" key="1">
    <citation type="submission" date="2023-06" db="EMBL/GenBank/DDBJ databases">
        <title>Survivors Of The Sea: Transcriptome response of Skeletonema marinoi to long-term dormancy.</title>
        <authorList>
            <person name="Pinder M.I.M."/>
            <person name="Kourtchenko O."/>
            <person name="Robertson E.K."/>
            <person name="Larsson T."/>
            <person name="Maumus F."/>
            <person name="Osuna-Cruz C.M."/>
            <person name="Vancaester E."/>
            <person name="Stenow R."/>
            <person name="Vandepoele K."/>
            <person name="Ploug H."/>
            <person name="Bruchert V."/>
            <person name="Godhe A."/>
            <person name="Topel M."/>
        </authorList>
    </citation>
    <scope>NUCLEOTIDE SEQUENCE</scope>
    <source>
        <strain evidence="2">R05AC</strain>
    </source>
</reference>
<protein>
    <submittedName>
        <fullName evidence="2">Uncharacterized protein</fullName>
    </submittedName>
</protein>
<evidence type="ECO:0000313" key="3">
    <source>
        <dbReference type="Proteomes" id="UP001224775"/>
    </source>
</evidence>
<accession>A0AAD9DHX3</accession>
<feature type="transmembrane region" description="Helical" evidence="1">
    <location>
        <begin position="7"/>
        <end position="30"/>
    </location>
</feature>
<gene>
    <name evidence="2" type="ORF">QTG54_002073</name>
</gene>
<keyword evidence="1" id="KW-0812">Transmembrane</keyword>
<keyword evidence="3" id="KW-1185">Reference proteome</keyword>
<evidence type="ECO:0000256" key="1">
    <source>
        <dbReference type="SAM" id="Phobius"/>
    </source>
</evidence>
<organism evidence="2 3">
    <name type="scientific">Skeletonema marinoi</name>
    <dbReference type="NCBI Taxonomy" id="267567"/>
    <lineage>
        <taxon>Eukaryota</taxon>
        <taxon>Sar</taxon>
        <taxon>Stramenopiles</taxon>
        <taxon>Ochrophyta</taxon>
        <taxon>Bacillariophyta</taxon>
        <taxon>Coscinodiscophyceae</taxon>
        <taxon>Thalassiosirophycidae</taxon>
        <taxon>Thalassiosirales</taxon>
        <taxon>Skeletonemataceae</taxon>
        <taxon>Skeletonema</taxon>
        <taxon>Skeletonema marinoi-dohrnii complex</taxon>
    </lineage>
</organism>
<dbReference type="Proteomes" id="UP001224775">
    <property type="component" value="Unassembled WGS sequence"/>
</dbReference>
<feature type="transmembrane region" description="Helical" evidence="1">
    <location>
        <begin position="50"/>
        <end position="71"/>
    </location>
</feature>
<comment type="caution">
    <text evidence="2">The sequence shown here is derived from an EMBL/GenBank/DDBJ whole genome shotgun (WGS) entry which is preliminary data.</text>
</comment>
<keyword evidence="1" id="KW-1133">Transmembrane helix</keyword>
<proteinExistence type="predicted"/>
<evidence type="ECO:0000313" key="2">
    <source>
        <dbReference type="EMBL" id="KAK1746729.1"/>
    </source>
</evidence>